<dbReference type="InterPro" id="IPR026444">
    <property type="entry name" value="Secre_tail"/>
</dbReference>
<dbReference type="Gene3D" id="2.130.10.10">
    <property type="entry name" value="YVTN repeat-like/Quinoprotein amine dehydrogenase"/>
    <property type="match status" value="1"/>
</dbReference>
<name>A0A9C9JZ77_UNCW3</name>
<evidence type="ECO:0000313" key="1">
    <source>
        <dbReference type="EMBL" id="HEC77518.1"/>
    </source>
</evidence>
<dbReference type="InterPro" id="IPR036278">
    <property type="entry name" value="Sialidase_sf"/>
</dbReference>
<accession>A0A9C9JZ77</accession>
<evidence type="ECO:0000313" key="2">
    <source>
        <dbReference type="Proteomes" id="UP000885826"/>
    </source>
</evidence>
<dbReference type="AlphaFoldDB" id="A0A9C9JZ77"/>
<sequence>MYFIKWEVVIIIFVIHMGIAVTPPKVNLKPCAKIIGDEPITHSSVIPYLGGRSPGDQIGTTAYDYQASGSFGQRIMVDDYGQAHINWMWQDYPGQTMRYCAWNARFTNGSYYGETQASNSWSGYVQLDITRDANPDNQRTVIAYHYDAGSGFFSWIDIDGGNLWGTWPNNPTTPGVADYIWPYVCAANNGNIIMATGDYNAETHHLFLTTDEGASWTAIIDIDSCICLSQFLRASHNSDKVVFVNTSFITDSFVSGQLDNDVYYMLSTNGGATWGSRINVTNYQPSDTVRAFTDVNAIFDANDHLHIVWAGRMIINGNYYQASNIFHWDELSNTIVKVNSPSNYYTGEWWITSGTADPGAWRMPADRPQLIYDPTNPNDLYCLWLGNDDYSDTSANGYFNGEIYGAYSSDGGLTWTDYVNLTNTRTPGGASGACDDEDYMTAYPRVVNDSIFVTYIEDKDAGSLPHGEGVLTENPVRCWVFPTSMIGVEEQNTELPGATTIAITPNPVGRVGVLSYALARAGKINLRLYDASGRLVKSLAQGYQGAGSYTVRLSTAGLANGTYFVVLDTPFRRVSESLIIVH</sequence>
<proteinExistence type="predicted"/>
<protein>
    <submittedName>
        <fullName evidence="1">T9SS type A sorting domain-containing protein</fullName>
    </submittedName>
</protein>
<dbReference type="SUPFAM" id="SSF50939">
    <property type="entry name" value="Sialidases"/>
    <property type="match status" value="2"/>
</dbReference>
<dbReference type="EMBL" id="DRIG01000001">
    <property type="protein sequence ID" value="HEC77518.1"/>
    <property type="molecule type" value="Genomic_DNA"/>
</dbReference>
<reference evidence="1" key="1">
    <citation type="journal article" date="2020" name="mSystems">
        <title>Genome- and Community-Level Interaction Insights into Carbon Utilization and Element Cycling Functions of Hydrothermarchaeota in Hydrothermal Sediment.</title>
        <authorList>
            <person name="Zhou Z."/>
            <person name="Liu Y."/>
            <person name="Xu W."/>
            <person name="Pan J."/>
            <person name="Luo Z.H."/>
            <person name="Li M."/>
        </authorList>
    </citation>
    <scope>NUCLEOTIDE SEQUENCE</scope>
    <source>
        <strain evidence="1">HyVt-388</strain>
    </source>
</reference>
<organism evidence="1 2">
    <name type="scientific">candidate division WOR-3 bacterium</name>
    <dbReference type="NCBI Taxonomy" id="2052148"/>
    <lineage>
        <taxon>Bacteria</taxon>
        <taxon>Bacteria division WOR-3</taxon>
    </lineage>
</organism>
<comment type="caution">
    <text evidence="1">The sequence shown here is derived from an EMBL/GenBank/DDBJ whole genome shotgun (WGS) entry which is preliminary data.</text>
</comment>
<dbReference type="Proteomes" id="UP000885826">
    <property type="component" value="Unassembled WGS sequence"/>
</dbReference>
<dbReference type="NCBIfam" id="TIGR04183">
    <property type="entry name" value="Por_Secre_tail"/>
    <property type="match status" value="1"/>
</dbReference>
<gene>
    <name evidence="1" type="ORF">ENI34_00060</name>
</gene>
<dbReference type="InterPro" id="IPR015943">
    <property type="entry name" value="WD40/YVTN_repeat-like_dom_sf"/>
</dbReference>